<dbReference type="EMBL" id="JAAAID010004647">
    <property type="protein sequence ID" value="KAF9992497.1"/>
    <property type="molecule type" value="Genomic_DNA"/>
</dbReference>
<sequence>MAVLCPPDLSDSARKVLEDTAKTCFLNGCPADLRQMLQDLDIAVGNKKTVHERCAAAEGFDVIYHFTTESPAASPSGMQLFITAHAAAATQRDPMAMEIDALRLQINALQQQQYRRNNFRHNGPRPLYRLSHNERQ</sequence>
<gene>
    <name evidence="1" type="ORF">BGZ80_008526</name>
</gene>
<name>A0A9P6MCR7_9FUNG</name>
<proteinExistence type="predicted"/>
<feature type="non-terminal residue" evidence="1">
    <location>
        <position position="136"/>
    </location>
</feature>
<reference evidence="1" key="1">
    <citation type="journal article" date="2020" name="Fungal Divers.">
        <title>Resolving the Mortierellaceae phylogeny through synthesis of multi-gene phylogenetics and phylogenomics.</title>
        <authorList>
            <person name="Vandepol N."/>
            <person name="Liber J."/>
            <person name="Desiro A."/>
            <person name="Na H."/>
            <person name="Kennedy M."/>
            <person name="Barry K."/>
            <person name="Grigoriev I.V."/>
            <person name="Miller A.N."/>
            <person name="O'Donnell K."/>
            <person name="Stajich J.E."/>
            <person name="Bonito G."/>
        </authorList>
    </citation>
    <scope>NUCLEOTIDE SEQUENCE</scope>
    <source>
        <strain evidence="1">NRRL 2769</strain>
    </source>
</reference>
<accession>A0A9P6MCR7</accession>
<evidence type="ECO:0000313" key="1">
    <source>
        <dbReference type="EMBL" id="KAF9992497.1"/>
    </source>
</evidence>
<dbReference type="AlphaFoldDB" id="A0A9P6MCR7"/>
<comment type="caution">
    <text evidence="1">The sequence shown here is derived from an EMBL/GenBank/DDBJ whole genome shotgun (WGS) entry which is preliminary data.</text>
</comment>
<dbReference type="Proteomes" id="UP000703661">
    <property type="component" value="Unassembled WGS sequence"/>
</dbReference>
<keyword evidence="2" id="KW-1185">Reference proteome</keyword>
<evidence type="ECO:0000313" key="2">
    <source>
        <dbReference type="Proteomes" id="UP000703661"/>
    </source>
</evidence>
<organism evidence="1 2">
    <name type="scientific">Entomortierella chlamydospora</name>
    <dbReference type="NCBI Taxonomy" id="101097"/>
    <lineage>
        <taxon>Eukaryota</taxon>
        <taxon>Fungi</taxon>
        <taxon>Fungi incertae sedis</taxon>
        <taxon>Mucoromycota</taxon>
        <taxon>Mortierellomycotina</taxon>
        <taxon>Mortierellomycetes</taxon>
        <taxon>Mortierellales</taxon>
        <taxon>Mortierellaceae</taxon>
        <taxon>Entomortierella</taxon>
    </lineage>
</organism>
<protein>
    <submittedName>
        <fullName evidence="1">Uncharacterized protein</fullName>
    </submittedName>
</protein>